<gene>
    <name evidence="9" type="ORF">CBF31_05030</name>
</gene>
<evidence type="ECO:0000256" key="2">
    <source>
        <dbReference type="ARBA" id="ARBA00006247"/>
    </source>
</evidence>
<keyword evidence="4" id="KW-0479">Metal-binding</keyword>
<dbReference type="OrthoDB" id="9761532at2"/>
<sequence>MKLDYDVIKQAVSARQEDFFAGLKEVMQINSVKADATEDAPFGVGPKQAVLKALEIAESMGFKTKMVNNAMGYAQWGPDSSEYIGVIGHLDVVPEGTDWDYEPFDLTEDNGVLYGRGVLDNKGPIMSNLYALSVLKELGLKPTKTIRIVFGSDEESGSADIPMYLEKEPAPIYGYTPDCKYPAVYGERGVVGIDIVTTFSDDSLNQIQSFVGNFDRSSIPDTLDVTLATGETIEVRGKRSPSNAPDMGLNTITLFAKESTDEARFTGELATYLSWLADGFHDKHDGSGIGANFSDEDSGSLQLSPYELKLTENQAILSLSIRYPISVTEEEVLEAIFGHLVLDTNVTVTRRMKSTVFDRHHPMLKTMQAVYENCTGQDGTPVTTTGATYARSMPNIIAFGPSFPGQKGIAHNKNEYMDVSDLMKNMEIYALTLSELMA</sequence>
<name>A0A430A7H8_9ENTE</name>
<keyword evidence="3" id="KW-0645">Protease</keyword>
<dbReference type="GO" id="GO:0016805">
    <property type="term" value="F:dipeptidase activity"/>
    <property type="evidence" value="ECO:0007669"/>
    <property type="project" value="UniProtKB-KW"/>
</dbReference>
<evidence type="ECO:0000256" key="6">
    <source>
        <dbReference type="ARBA" id="ARBA00022833"/>
    </source>
</evidence>
<dbReference type="PROSITE" id="PS00758">
    <property type="entry name" value="ARGE_DAPE_CPG2_1"/>
    <property type="match status" value="1"/>
</dbReference>
<comment type="similarity">
    <text evidence="2">Belongs to the peptidase M20A family.</text>
</comment>
<dbReference type="GO" id="GO:0008237">
    <property type="term" value="F:metallopeptidase activity"/>
    <property type="evidence" value="ECO:0007669"/>
    <property type="project" value="UniProtKB-KW"/>
</dbReference>
<dbReference type="Gene3D" id="3.40.630.10">
    <property type="entry name" value="Zn peptidases"/>
    <property type="match status" value="2"/>
</dbReference>
<dbReference type="RefSeq" id="WP_126831296.1">
    <property type="nucleotide sequence ID" value="NZ_CBCRYB010000004.1"/>
</dbReference>
<evidence type="ECO:0000256" key="7">
    <source>
        <dbReference type="ARBA" id="ARBA00022997"/>
    </source>
</evidence>
<dbReference type="NCBIfam" id="TIGR01887">
    <property type="entry name" value="dipeptidaselike"/>
    <property type="match status" value="1"/>
</dbReference>
<dbReference type="SUPFAM" id="SSF55031">
    <property type="entry name" value="Bacterial exopeptidase dimerisation domain"/>
    <property type="match status" value="1"/>
</dbReference>
<accession>A0A430A7H8</accession>
<protein>
    <submittedName>
        <fullName evidence="9">Peptidase M20</fullName>
    </submittedName>
</protein>
<evidence type="ECO:0000256" key="8">
    <source>
        <dbReference type="ARBA" id="ARBA00023049"/>
    </source>
</evidence>
<dbReference type="GO" id="GO:0006526">
    <property type="term" value="P:L-arginine biosynthetic process"/>
    <property type="evidence" value="ECO:0007669"/>
    <property type="project" value="TreeGrafter"/>
</dbReference>
<dbReference type="PANTHER" id="PTHR43808">
    <property type="entry name" value="ACETYLORNITHINE DEACETYLASE"/>
    <property type="match status" value="1"/>
</dbReference>
<dbReference type="InterPro" id="IPR010964">
    <property type="entry name" value="M20A_pepV-rel"/>
</dbReference>
<comment type="caution">
    <text evidence="9">The sequence shown here is derived from an EMBL/GenBank/DDBJ whole genome shotgun (WGS) entry which is preliminary data.</text>
</comment>
<dbReference type="GO" id="GO:0006508">
    <property type="term" value="P:proteolysis"/>
    <property type="evidence" value="ECO:0007669"/>
    <property type="project" value="UniProtKB-KW"/>
</dbReference>
<evidence type="ECO:0000256" key="5">
    <source>
        <dbReference type="ARBA" id="ARBA00022801"/>
    </source>
</evidence>
<dbReference type="Pfam" id="PF01546">
    <property type="entry name" value="Peptidase_M20"/>
    <property type="match status" value="1"/>
</dbReference>
<dbReference type="InterPro" id="IPR050072">
    <property type="entry name" value="Peptidase_M20A"/>
</dbReference>
<dbReference type="InterPro" id="IPR001261">
    <property type="entry name" value="ArgE/DapE_CS"/>
</dbReference>
<dbReference type="PANTHER" id="PTHR43808:SF31">
    <property type="entry name" value="N-ACETYL-L-CITRULLINE DEACETYLASE"/>
    <property type="match status" value="1"/>
</dbReference>
<keyword evidence="8" id="KW-0482">Metalloprotease</keyword>
<evidence type="ECO:0000256" key="4">
    <source>
        <dbReference type="ARBA" id="ARBA00022723"/>
    </source>
</evidence>
<organism evidence="9 10">
    <name type="scientific">Vagococcus fessus</name>
    <dbReference type="NCBI Taxonomy" id="120370"/>
    <lineage>
        <taxon>Bacteria</taxon>
        <taxon>Bacillati</taxon>
        <taxon>Bacillota</taxon>
        <taxon>Bacilli</taxon>
        <taxon>Lactobacillales</taxon>
        <taxon>Enterococcaceae</taxon>
        <taxon>Vagococcus</taxon>
    </lineage>
</organism>
<dbReference type="SUPFAM" id="SSF53187">
    <property type="entry name" value="Zn-dependent exopeptidases"/>
    <property type="match status" value="1"/>
</dbReference>
<dbReference type="Gene3D" id="3.30.70.360">
    <property type="match status" value="4"/>
</dbReference>
<reference evidence="9 10" key="1">
    <citation type="submission" date="2017-05" db="EMBL/GenBank/DDBJ databases">
        <title>Vagococcus spp. assemblies.</title>
        <authorList>
            <person name="Gulvik C.A."/>
        </authorList>
    </citation>
    <scope>NUCLEOTIDE SEQUENCE [LARGE SCALE GENOMIC DNA]</scope>
    <source>
        <strain evidence="9 10">CCUG 41755</strain>
    </source>
</reference>
<dbReference type="GO" id="GO:0008270">
    <property type="term" value="F:zinc ion binding"/>
    <property type="evidence" value="ECO:0007669"/>
    <property type="project" value="InterPro"/>
</dbReference>
<dbReference type="AlphaFoldDB" id="A0A430A7H8"/>
<keyword evidence="7" id="KW-0224">Dipeptidase</keyword>
<dbReference type="InterPro" id="IPR002933">
    <property type="entry name" value="Peptidase_M20"/>
</dbReference>
<dbReference type="InterPro" id="IPR036264">
    <property type="entry name" value="Bact_exopeptidase_dim_dom"/>
</dbReference>
<dbReference type="Proteomes" id="UP000287101">
    <property type="component" value="Unassembled WGS sequence"/>
</dbReference>
<dbReference type="GO" id="GO:0008777">
    <property type="term" value="F:acetylornithine deacetylase activity"/>
    <property type="evidence" value="ECO:0007669"/>
    <property type="project" value="TreeGrafter"/>
</dbReference>
<proteinExistence type="inferred from homology"/>
<evidence type="ECO:0000256" key="3">
    <source>
        <dbReference type="ARBA" id="ARBA00022670"/>
    </source>
</evidence>
<comment type="cofactor">
    <cofactor evidence="1">
        <name>Zn(2+)</name>
        <dbReference type="ChEBI" id="CHEBI:29105"/>
    </cofactor>
</comment>
<keyword evidence="10" id="KW-1185">Reference proteome</keyword>
<keyword evidence="6" id="KW-0862">Zinc</keyword>
<dbReference type="EMBL" id="NGJY01000002">
    <property type="protein sequence ID" value="RSU03083.1"/>
    <property type="molecule type" value="Genomic_DNA"/>
</dbReference>
<evidence type="ECO:0000256" key="1">
    <source>
        <dbReference type="ARBA" id="ARBA00001947"/>
    </source>
</evidence>
<evidence type="ECO:0000313" key="10">
    <source>
        <dbReference type="Proteomes" id="UP000287101"/>
    </source>
</evidence>
<evidence type="ECO:0000313" key="9">
    <source>
        <dbReference type="EMBL" id="RSU03083.1"/>
    </source>
</evidence>
<keyword evidence="5" id="KW-0378">Hydrolase</keyword>